<dbReference type="InterPro" id="IPR009057">
    <property type="entry name" value="Homeodomain-like_sf"/>
</dbReference>
<evidence type="ECO:0000256" key="4">
    <source>
        <dbReference type="ARBA" id="ARBA00023163"/>
    </source>
</evidence>
<dbReference type="SUPFAM" id="SSF46689">
    <property type="entry name" value="Homeodomain-like"/>
    <property type="match status" value="1"/>
</dbReference>
<feature type="DNA-binding region" description="H-T-H motif" evidence="5">
    <location>
        <begin position="33"/>
        <end position="52"/>
    </location>
</feature>
<dbReference type="InterPro" id="IPR001647">
    <property type="entry name" value="HTH_TetR"/>
</dbReference>
<dbReference type="EMBL" id="JACONT010000007">
    <property type="protein sequence ID" value="MBC3941108.1"/>
    <property type="molecule type" value="Genomic_DNA"/>
</dbReference>
<evidence type="ECO:0000256" key="2">
    <source>
        <dbReference type="ARBA" id="ARBA00023015"/>
    </source>
</evidence>
<dbReference type="Proteomes" id="UP000597613">
    <property type="component" value="Unassembled WGS sequence"/>
</dbReference>
<keyword evidence="8" id="KW-1185">Reference proteome</keyword>
<dbReference type="InterPro" id="IPR036271">
    <property type="entry name" value="Tet_transcr_reg_TetR-rel_C_sf"/>
</dbReference>
<evidence type="ECO:0000313" key="8">
    <source>
        <dbReference type="Proteomes" id="UP000597613"/>
    </source>
</evidence>
<dbReference type="PROSITE" id="PS50977">
    <property type="entry name" value="HTH_TETR_2"/>
    <property type="match status" value="1"/>
</dbReference>
<sequence>MRKLDPVKHEEKRREILDAAERCFVRDGLKGASISSICAEARISPGHLYHYFTSKEAIVGAMIEARLEEAAARFAKRAEGADVLSTLFGEMKVTRSGHPALLLEALAEANRSPPMAKALQDHTKGVHSLLADLLEKGQAAGTIDPTLDRHVTASLLISIIDGSKTLYLRDPKLDVQEATRALQTMLVRYLAPASDTQKV</sequence>
<keyword evidence="4" id="KW-0804">Transcription</keyword>
<keyword evidence="2" id="KW-0805">Transcription regulation</keyword>
<dbReference type="InterPro" id="IPR050109">
    <property type="entry name" value="HTH-type_TetR-like_transc_reg"/>
</dbReference>
<dbReference type="Pfam" id="PF00440">
    <property type="entry name" value="TetR_N"/>
    <property type="match status" value="1"/>
</dbReference>
<proteinExistence type="predicted"/>
<dbReference type="Pfam" id="PF13977">
    <property type="entry name" value="TetR_C_6"/>
    <property type="match status" value="1"/>
</dbReference>
<evidence type="ECO:0000256" key="5">
    <source>
        <dbReference type="PROSITE-ProRule" id="PRU00335"/>
    </source>
</evidence>
<dbReference type="Gene3D" id="1.10.357.10">
    <property type="entry name" value="Tetracycline Repressor, domain 2"/>
    <property type="match status" value="1"/>
</dbReference>
<accession>A0ABR7AKX2</accession>
<evidence type="ECO:0000313" key="7">
    <source>
        <dbReference type="EMBL" id="MBC3941108.1"/>
    </source>
</evidence>
<evidence type="ECO:0000256" key="1">
    <source>
        <dbReference type="ARBA" id="ARBA00022491"/>
    </source>
</evidence>
<evidence type="ECO:0000259" key="6">
    <source>
        <dbReference type="PROSITE" id="PS50977"/>
    </source>
</evidence>
<feature type="domain" description="HTH tetR-type" evidence="6">
    <location>
        <begin position="10"/>
        <end position="70"/>
    </location>
</feature>
<keyword evidence="3 5" id="KW-0238">DNA-binding</keyword>
<name>A0ABR7AKX2_9SPHN</name>
<comment type="caution">
    <text evidence="7">The sequence shown here is derived from an EMBL/GenBank/DDBJ whole genome shotgun (WGS) entry which is preliminary data.</text>
</comment>
<dbReference type="PANTHER" id="PTHR30055:SF226">
    <property type="entry name" value="HTH-TYPE TRANSCRIPTIONAL REGULATOR PKSA"/>
    <property type="match status" value="1"/>
</dbReference>
<protein>
    <submittedName>
        <fullName evidence="7">TetR/AcrR family transcriptional regulator</fullName>
    </submittedName>
</protein>
<dbReference type="RefSeq" id="WP_187502878.1">
    <property type="nucleotide sequence ID" value="NZ_CP162536.1"/>
</dbReference>
<dbReference type="SUPFAM" id="SSF48498">
    <property type="entry name" value="Tetracyclin repressor-like, C-terminal domain"/>
    <property type="match status" value="1"/>
</dbReference>
<dbReference type="PROSITE" id="PS01081">
    <property type="entry name" value="HTH_TETR_1"/>
    <property type="match status" value="1"/>
</dbReference>
<organism evidence="7 8">
    <name type="scientific">Sphingomonas albertensis</name>
    <dbReference type="NCBI Taxonomy" id="2762591"/>
    <lineage>
        <taxon>Bacteria</taxon>
        <taxon>Pseudomonadati</taxon>
        <taxon>Pseudomonadota</taxon>
        <taxon>Alphaproteobacteria</taxon>
        <taxon>Sphingomonadales</taxon>
        <taxon>Sphingomonadaceae</taxon>
        <taxon>Sphingomonas</taxon>
    </lineage>
</organism>
<dbReference type="PRINTS" id="PR00455">
    <property type="entry name" value="HTHTETR"/>
</dbReference>
<reference evidence="7 8" key="1">
    <citation type="submission" date="2020-08" db="EMBL/GenBank/DDBJ databases">
        <title>Putative novel bacterial strains isolated from necrotic wheat leaf tissues caused by Xanthomonas translucens.</title>
        <authorList>
            <person name="Tambong J.T."/>
        </authorList>
    </citation>
    <scope>NUCLEOTIDE SEQUENCE [LARGE SCALE GENOMIC DNA]</scope>
    <source>
        <strain evidence="8">DOAB 1063</strain>
    </source>
</reference>
<keyword evidence="1" id="KW-0678">Repressor</keyword>
<dbReference type="InterPro" id="IPR023772">
    <property type="entry name" value="DNA-bd_HTH_TetR-type_CS"/>
</dbReference>
<dbReference type="InterPro" id="IPR039538">
    <property type="entry name" value="BetI_C"/>
</dbReference>
<evidence type="ECO:0000256" key="3">
    <source>
        <dbReference type="ARBA" id="ARBA00023125"/>
    </source>
</evidence>
<gene>
    <name evidence="7" type="ORF">H8S47_05340</name>
</gene>
<dbReference type="PANTHER" id="PTHR30055">
    <property type="entry name" value="HTH-TYPE TRANSCRIPTIONAL REGULATOR RUTR"/>
    <property type="match status" value="1"/>
</dbReference>